<evidence type="ECO:0000313" key="2">
    <source>
        <dbReference type="Proteomes" id="UP000000594"/>
    </source>
</evidence>
<geneLocation type="plasmid" evidence="1 2">
    <name>pXO1</name>
</geneLocation>
<reference evidence="1 2" key="1">
    <citation type="journal article" date="2009" name="J. Bacteriol.">
        <title>The complete genome sequence of Bacillus anthracis Ames 'Ancestor'.</title>
        <authorList>
            <person name="Ravel J."/>
            <person name="Jiang L."/>
            <person name="Stanley S.T."/>
            <person name="Wilson M.R."/>
            <person name="Decker R.S."/>
            <person name="Read T.D."/>
            <person name="Worsham P."/>
            <person name="Keim P.S."/>
            <person name="Salzberg S.L."/>
            <person name="Fraser-Liggett C.M."/>
            <person name="Rasko D.A."/>
        </authorList>
    </citation>
    <scope>NUCLEOTIDE SEQUENCE [LARGE SCALE GENOMIC DNA]</scope>
    <source>
        <strain evidence="2">Ames ancestor</strain>
        <plasmid evidence="2">pXO1</plasmid>
    </source>
</reference>
<name>Q6EZV9_BACAN</name>
<gene>
    <name evidence="1" type="ordered locus">GBAA_pXO1_0058</name>
</gene>
<keyword evidence="2" id="KW-1185">Reference proteome</keyword>
<dbReference type="HOGENOM" id="CLU_3304065_0_0_9"/>
<evidence type="ECO:0000313" key="1">
    <source>
        <dbReference type="EMBL" id="AAT28799.2"/>
    </source>
</evidence>
<organism evidence="1 2">
    <name type="scientific">Bacillus anthracis</name>
    <name type="common">anthrax bacterium</name>
    <dbReference type="NCBI Taxonomy" id="1392"/>
    <lineage>
        <taxon>Bacteria</taxon>
        <taxon>Bacillati</taxon>
        <taxon>Bacillota</taxon>
        <taxon>Bacilli</taxon>
        <taxon>Bacillales</taxon>
        <taxon>Bacillaceae</taxon>
        <taxon>Bacillus</taxon>
        <taxon>Bacillus cereus group</taxon>
    </lineage>
</organism>
<dbReference type="EMBL" id="AE017336">
    <property type="protein sequence ID" value="AAT28799.2"/>
    <property type="molecule type" value="Genomic_DNA"/>
</dbReference>
<protein>
    <submittedName>
        <fullName evidence="1">Conserved domain protein</fullName>
    </submittedName>
</protein>
<proteinExistence type="predicted"/>
<dbReference type="Proteomes" id="UP000000594">
    <property type="component" value="Plasmid pXO1"/>
</dbReference>
<sequence length="39" mass="4540">MLAVPHAHQLNILKYPPNEKIALLKVNIELEYKLSRNNN</sequence>
<accession>Q6EZV9</accession>
<keyword evidence="1" id="KW-0614">Plasmid</keyword>
<dbReference type="AlphaFoldDB" id="Q6EZV9"/>
<dbReference type="KEGG" id="bar:GBAA_pXO1_0058"/>